<evidence type="ECO:0000256" key="3">
    <source>
        <dbReference type="ARBA" id="ARBA00022692"/>
    </source>
</evidence>
<keyword evidence="3 7" id="KW-0812">Transmembrane</keyword>
<evidence type="ECO:0000256" key="2">
    <source>
        <dbReference type="ARBA" id="ARBA00005227"/>
    </source>
</evidence>
<keyword evidence="5 7" id="KW-1133">Transmembrane helix</keyword>
<proteinExistence type="inferred from homology"/>
<dbReference type="Proteomes" id="UP001151582">
    <property type="component" value="Unassembled WGS sequence"/>
</dbReference>
<dbReference type="InterPro" id="IPR004240">
    <property type="entry name" value="EMP70"/>
</dbReference>
<evidence type="ECO:0000256" key="5">
    <source>
        <dbReference type="ARBA" id="ARBA00022989"/>
    </source>
</evidence>
<dbReference type="EMBL" id="JANBQB010000475">
    <property type="protein sequence ID" value="KAJ1975966.1"/>
    <property type="molecule type" value="Genomic_DNA"/>
</dbReference>
<dbReference type="PANTHER" id="PTHR10766">
    <property type="entry name" value="TRANSMEMBRANE 9 SUPERFAMILY PROTEIN"/>
    <property type="match status" value="1"/>
</dbReference>
<feature type="transmembrane region" description="Helical" evidence="7">
    <location>
        <begin position="281"/>
        <end position="303"/>
    </location>
</feature>
<feature type="transmembrane region" description="Helical" evidence="7">
    <location>
        <begin position="416"/>
        <end position="437"/>
    </location>
</feature>
<protein>
    <recommendedName>
        <fullName evidence="7">Transmembrane 9 superfamily member</fullName>
    </recommendedName>
</protein>
<dbReference type="OrthoDB" id="1666796at2759"/>
<feature type="transmembrane region" description="Helical" evidence="7">
    <location>
        <begin position="449"/>
        <end position="470"/>
    </location>
</feature>
<comment type="subcellular location">
    <subcellularLocation>
        <location evidence="1">Membrane</location>
        <topology evidence="1">Multi-pass membrane protein</topology>
    </subcellularLocation>
</comment>
<dbReference type="GO" id="GO:0005737">
    <property type="term" value="C:cytoplasm"/>
    <property type="evidence" value="ECO:0007669"/>
    <property type="project" value="UniProtKB-ARBA"/>
</dbReference>
<evidence type="ECO:0000313" key="9">
    <source>
        <dbReference type="Proteomes" id="UP001151582"/>
    </source>
</evidence>
<feature type="transmembrane region" description="Helical" evidence="7">
    <location>
        <begin position="377"/>
        <end position="396"/>
    </location>
</feature>
<evidence type="ECO:0000256" key="4">
    <source>
        <dbReference type="ARBA" id="ARBA00022729"/>
    </source>
</evidence>
<feature type="signal peptide" evidence="7">
    <location>
        <begin position="1"/>
        <end position="31"/>
    </location>
</feature>
<organism evidence="8 9">
    <name type="scientific">Dimargaris verticillata</name>
    <dbReference type="NCBI Taxonomy" id="2761393"/>
    <lineage>
        <taxon>Eukaryota</taxon>
        <taxon>Fungi</taxon>
        <taxon>Fungi incertae sedis</taxon>
        <taxon>Zoopagomycota</taxon>
        <taxon>Kickxellomycotina</taxon>
        <taxon>Dimargaritomycetes</taxon>
        <taxon>Dimargaritales</taxon>
        <taxon>Dimargaritaceae</taxon>
        <taxon>Dimargaris</taxon>
    </lineage>
</organism>
<evidence type="ECO:0000313" key="8">
    <source>
        <dbReference type="EMBL" id="KAJ1975966.1"/>
    </source>
</evidence>
<dbReference type="Pfam" id="PF02990">
    <property type="entry name" value="EMP70"/>
    <property type="match status" value="1"/>
</dbReference>
<name>A0A9W8EBY7_9FUNG</name>
<dbReference type="AlphaFoldDB" id="A0A9W8EBY7"/>
<evidence type="ECO:0000256" key="7">
    <source>
        <dbReference type="RuleBase" id="RU363079"/>
    </source>
</evidence>
<dbReference type="GO" id="GO:0007034">
    <property type="term" value="P:vacuolar transport"/>
    <property type="evidence" value="ECO:0007669"/>
    <property type="project" value="TreeGrafter"/>
</dbReference>
<accession>A0A9W8EBY7</accession>
<comment type="caution">
    <text evidence="8">The sequence shown here is derived from an EMBL/GenBank/DDBJ whole genome shotgun (WGS) entry which is preliminary data.</text>
</comment>
<dbReference type="GO" id="GO:0016020">
    <property type="term" value="C:membrane"/>
    <property type="evidence" value="ECO:0007669"/>
    <property type="project" value="UniProtKB-SubCell"/>
</dbReference>
<dbReference type="PANTHER" id="PTHR10766:SF111">
    <property type="entry name" value="TRANSMEMBRANE 9 SUPERFAMILY MEMBER 2"/>
    <property type="match status" value="1"/>
</dbReference>
<comment type="similarity">
    <text evidence="2 7">Belongs to the nonaspanin (TM9SF) (TC 9.A.2) family.</text>
</comment>
<feature type="transmembrane region" description="Helical" evidence="7">
    <location>
        <begin position="344"/>
        <end position="371"/>
    </location>
</feature>
<keyword evidence="4 7" id="KW-0732">Signal</keyword>
<dbReference type="GO" id="GO:0072657">
    <property type="term" value="P:protein localization to membrane"/>
    <property type="evidence" value="ECO:0007669"/>
    <property type="project" value="TreeGrafter"/>
</dbReference>
<feature type="chain" id="PRO_5041018753" description="Transmembrane 9 superfamily member" evidence="7">
    <location>
        <begin position="32"/>
        <end position="472"/>
    </location>
</feature>
<comment type="caution">
    <text evidence="7">Lacks conserved residue(s) required for the propagation of feature annotation.</text>
</comment>
<keyword evidence="6 7" id="KW-0472">Membrane</keyword>
<reference evidence="8" key="1">
    <citation type="submission" date="2022-07" db="EMBL/GenBank/DDBJ databases">
        <title>Phylogenomic reconstructions and comparative analyses of Kickxellomycotina fungi.</title>
        <authorList>
            <person name="Reynolds N.K."/>
            <person name="Stajich J.E."/>
            <person name="Barry K."/>
            <person name="Grigoriev I.V."/>
            <person name="Crous P."/>
            <person name="Smith M.E."/>
        </authorList>
    </citation>
    <scope>NUCLEOTIDE SEQUENCE</scope>
    <source>
        <strain evidence="8">RSA 567</strain>
    </source>
</reference>
<evidence type="ECO:0000256" key="1">
    <source>
        <dbReference type="ARBA" id="ARBA00004141"/>
    </source>
</evidence>
<gene>
    <name evidence="8" type="primary">TMN2</name>
    <name evidence="8" type="ORF">H4R34_004147</name>
</gene>
<evidence type="ECO:0000256" key="6">
    <source>
        <dbReference type="ARBA" id="ARBA00023136"/>
    </source>
</evidence>
<sequence>MGLVHGERAMRSRFVVLCALIWCTWLHLATGFYLPGVAPNDYRQGDRVALDVNHVSPRATGAKNRLRSVIAYDYYYPKFHFCQPADGPKAKSESLGAILFGDRIYNSPVELYFLRNTTCNTLCQAHIPADDARFINGRIRDNYALNWLIDGLPVVRDVGHFSHDELSTPNGPPVLGLELGTAAAAGAKKEAYFNNHYEIRVLYHQVDATRYRIVGLEGVPQSKQSLVDGKVTCDTSNRMVLSESSDSTVAFTYTVVWVPSDITWGTRWDAYLLTYDSQIHWFSIINSMVVIIFLTGMIAMVLVRTLRKDIARYNSMEAQEDLQEDFGWKLVHGDVFRPPAHYRLLSVLVGNGCQLFYMAVITLLFAAMGFLSPSNRGSLATMLLCFYVFFSVAAGYNTSRIYKMFGGSQVKRTIALSALLVPGLIFLMVFCLNFFLIGSHSSGAVPAGTLLAVIDDWFYLILTFLQLYGYSQ</sequence>
<keyword evidence="9" id="KW-1185">Reference proteome</keyword>